<evidence type="ECO:0000313" key="1">
    <source>
        <dbReference type="EMBL" id="TKS79975.1"/>
    </source>
</evidence>
<name>A0A4U5V172_COLLU</name>
<evidence type="ECO:0000313" key="2">
    <source>
        <dbReference type="Proteomes" id="UP000298787"/>
    </source>
</evidence>
<organism evidence="1 2">
    <name type="scientific">Collichthys lucidus</name>
    <name type="common">Big head croaker</name>
    <name type="synonym">Sciaena lucida</name>
    <dbReference type="NCBI Taxonomy" id="240159"/>
    <lineage>
        <taxon>Eukaryota</taxon>
        <taxon>Metazoa</taxon>
        <taxon>Chordata</taxon>
        <taxon>Craniata</taxon>
        <taxon>Vertebrata</taxon>
        <taxon>Euteleostomi</taxon>
        <taxon>Actinopterygii</taxon>
        <taxon>Neopterygii</taxon>
        <taxon>Teleostei</taxon>
        <taxon>Neoteleostei</taxon>
        <taxon>Acanthomorphata</taxon>
        <taxon>Eupercaria</taxon>
        <taxon>Sciaenidae</taxon>
        <taxon>Collichthys</taxon>
    </lineage>
</organism>
<accession>A0A4U5V172</accession>
<keyword evidence="2" id="KW-1185">Reference proteome</keyword>
<protein>
    <submittedName>
        <fullName evidence="1">Uncharacterized protein</fullName>
    </submittedName>
</protein>
<sequence length="130" mass="15034">MGQSSLRRPSVQLLGRFFLHVWTHELVHCCAQPGQRLIKIPLWSYCPRHPSSKRTVRQQISVTLNWLEHQSTAASARFHEIIYSSRVTLLFFFSSSLFKNVQRGHTRCQRPTLKLTGSACDDRVGTVRKE</sequence>
<gene>
    <name evidence="1" type="ORF">D9C73_013794</name>
</gene>
<dbReference type="AlphaFoldDB" id="A0A4U5V172"/>
<reference evidence="1 2" key="1">
    <citation type="submission" date="2019-01" db="EMBL/GenBank/DDBJ databases">
        <title>Genome Assembly of Collichthys lucidus.</title>
        <authorList>
            <person name="Cai M."/>
            <person name="Xiao S."/>
        </authorList>
    </citation>
    <scope>NUCLEOTIDE SEQUENCE [LARGE SCALE GENOMIC DNA]</scope>
    <source>
        <strain evidence="1">JT15FE1705JMU</strain>
        <tissue evidence="1">Muscle</tissue>
    </source>
</reference>
<dbReference type="EMBL" id="CM014089">
    <property type="protein sequence ID" value="TKS79975.1"/>
    <property type="molecule type" value="Genomic_DNA"/>
</dbReference>
<dbReference type="Proteomes" id="UP000298787">
    <property type="component" value="Chromosome 12"/>
</dbReference>
<proteinExistence type="predicted"/>